<dbReference type="PANTHER" id="PTHR35535:SF2">
    <property type="entry name" value="DUF306 DOMAIN-CONTAINING PROTEIN"/>
    <property type="match status" value="1"/>
</dbReference>
<dbReference type="PROSITE" id="PS51257">
    <property type="entry name" value="PROKAR_LIPOPROTEIN"/>
    <property type="match status" value="1"/>
</dbReference>
<dbReference type="RefSeq" id="WP_120186395.1">
    <property type="nucleotide sequence ID" value="NZ_RAQM01000007.1"/>
</dbReference>
<dbReference type="InterPro" id="IPR038670">
    <property type="entry name" value="HslJ-like_sf"/>
</dbReference>
<feature type="signal peptide" evidence="1">
    <location>
        <begin position="1"/>
        <end position="20"/>
    </location>
</feature>
<feature type="chain" id="PRO_5019329479" evidence="1">
    <location>
        <begin position="21"/>
        <end position="141"/>
    </location>
</feature>
<gene>
    <name evidence="3" type="ORF">C8N26_1121</name>
</gene>
<evidence type="ECO:0000313" key="3">
    <source>
        <dbReference type="EMBL" id="RKF04450.1"/>
    </source>
</evidence>
<dbReference type="AlphaFoldDB" id="A0A420E331"/>
<dbReference type="InterPro" id="IPR053147">
    <property type="entry name" value="Hsp_HslJ-like"/>
</dbReference>
<keyword evidence="3" id="KW-0346">Stress response</keyword>
<dbReference type="PANTHER" id="PTHR35535">
    <property type="entry name" value="HEAT SHOCK PROTEIN HSLJ"/>
    <property type="match status" value="1"/>
</dbReference>
<comment type="caution">
    <text evidence="3">The sequence shown here is derived from an EMBL/GenBank/DDBJ whole genome shotgun (WGS) entry which is preliminary data.</text>
</comment>
<dbReference type="Pfam" id="PF03724">
    <property type="entry name" value="META"/>
    <property type="match status" value="1"/>
</dbReference>
<keyword evidence="4" id="KW-1185">Reference proteome</keyword>
<proteinExistence type="predicted"/>
<name>A0A420E331_9FLAO</name>
<organism evidence="3 4">
    <name type="scientific">Tenacibaculum lutimaris</name>
    <dbReference type="NCBI Taxonomy" id="285258"/>
    <lineage>
        <taxon>Bacteria</taxon>
        <taxon>Pseudomonadati</taxon>
        <taxon>Bacteroidota</taxon>
        <taxon>Flavobacteriia</taxon>
        <taxon>Flavobacteriales</taxon>
        <taxon>Flavobacteriaceae</taxon>
        <taxon>Tenacibaculum</taxon>
    </lineage>
</organism>
<evidence type="ECO:0000256" key="1">
    <source>
        <dbReference type="SAM" id="SignalP"/>
    </source>
</evidence>
<keyword evidence="1" id="KW-0732">Signal</keyword>
<evidence type="ECO:0000313" key="4">
    <source>
        <dbReference type="Proteomes" id="UP000285780"/>
    </source>
</evidence>
<protein>
    <submittedName>
        <fullName evidence="3">Heat shock protein HslJ</fullName>
    </submittedName>
</protein>
<dbReference type="Gene3D" id="2.40.128.270">
    <property type="match status" value="1"/>
</dbReference>
<accession>A0A420E331</accession>
<evidence type="ECO:0000259" key="2">
    <source>
        <dbReference type="Pfam" id="PF03724"/>
    </source>
</evidence>
<dbReference type="InterPro" id="IPR005184">
    <property type="entry name" value="DUF306_Meta_HslJ"/>
</dbReference>
<reference evidence="3 4" key="1">
    <citation type="submission" date="2018-09" db="EMBL/GenBank/DDBJ databases">
        <title>Genomic Encyclopedia of Archaeal and Bacterial Type Strains, Phase II (KMG-II): from individual species to whole genera.</title>
        <authorList>
            <person name="Goeker M."/>
        </authorList>
    </citation>
    <scope>NUCLEOTIDE SEQUENCE [LARGE SCALE GENOMIC DNA]</scope>
    <source>
        <strain evidence="3 4">DSM 16505</strain>
    </source>
</reference>
<feature type="domain" description="DUF306" evidence="2">
    <location>
        <begin position="29"/>
        <end position="137"/>
    </location>
</feature>
<dbReference type="Proteomes" id="UP000285780">
    <property type="component" value="Unassembled WGS sequence"/>
</dbReference>
<sequence>MNKNIFIALLVFSLISFSCASLKNKNNNKLYETTWELEYISGPRIAFQGLYPDKKPTISFNKETQKVEGNNSCNGYSASYTLERESISFSDPGPSTMMYCGQGEQVFLNTIEKVNKFSIDEEGKLNLQINEVPIMRFKKTE</sequence>
<dbReference type="EMBL" id="RAQM01000007">
    <property type="protein sequence ID" value="RKF04450.1"/>
    <property type="molecule type" value="Genomic_DNA"/>
</dbReference>